<name>A0AAU0UG24_9VIRI</name>
<keyword evidence="7 9" id="KW-1133">Transmembrane helix</keyword>
<dbReference type="InterPro" id="IPR003359">
    <property type="entry name" value="PSI_Ycf4_assembly"/>
</dbReference>
<dbReference type="Pfam" id="PF02392">
    <property type="entry name" value="Ycf4"/>
    <property type="match status" value="1"/>
</dbReference>
<keyword evidence="10" id="KW-0934">Plastid</keyword>
<proteinExistence type="inferred from homology"/>
<dbReference type="EMBL" id="OR858607">
    <property type="protein sequence ID" value="WQA10913.2"/>
    <property type="molecule type" value="Genomic_DNA"/>
</dbReference>
<evidence type="ECO:0000256" key="8">
    <source>
        <dbReference type="ARBA" id="ARBA00023136"/>
    </source>
</evidence>
<dbReference type="HAMAP" id="MF_00437">
    <property type="entry name" value="Ycf4"/>
    <property type="match status" value="1"/>
</dbReference>
<keyword evidence="5 9" id="KW-0602">Photosynthesis</keyword>
<reference evidence="10" key="1">
    <citation type="submission" date="2023-11" db="EMBL/GenBank/DDBJ databases">
        <authorList>
            <person name="Liu Y."/>
        </authorList>
    </citation>
    <scope>NUCLEOTIDE SEQUENCE</scope>
</reference>
<keyword evidence="6 9" id="KW-0812">Transmembrane</keyword>
<evidence type="ECO:0000313" key="10">
    <source>
        <dbReference type="EMBL" id="WQA10913.2"/>
    </source>
</evidence>
<feature type="transmembrane region" description="Helical" evidence="9">
    <location>
        <begin position="21"/>
        <end position="47"/>
    </location>
</feature>
<keyword evidence="10" id="KW-0150">Chloroplast</keyword>
<dbReference type="AlphaFoldDB" id="A0AAU0UG24"/>
<organism evidence="10">
    <name type="scientific">Streptosarcina moshanensis</name>
    <dbReference type="NCBI Taxonomy" id="3096259"/>
    <lineage>
        <taxon>Eukaryota</taxon>
        <taxon>Viridiplantae</taxon>
        <taxon>Streptophyta</taxon>
        <taxon>Klebsormidiophyceae</taxon>
        <taxon>Hormidiellales</taxon>
        <taxon>Hormidiellaceae</taxon>
        <taxon>Streptosarcina</taxon>
    </lineage>
</organism>
<evidence type="ECO:0000256" key="5">
    <source>
        <dbReference type="ARBA" id="ARBA00022531"/>
    </source>
</evidence>
<evidence type="ECO:0000256" key="2">
    <source>
        <dbReference type="ARBA" id="ARBA00004141"/>
    </source>
</evidence>
<evidence type="ECO:0000256" key="7">
    <source>
        <dbReference type="ARBA" id="ARBA00022989"/>
    </source>
</evidence>
<dbReference type="GO" id="GO:0009522">
    <property type="term" value="C:photosystem I"/>
    <property type="evidence" value="ECO:0007669"/>
    <property type="project" value="InterPro"/>
</dbReference>
<comment type="similarity">
    <text evidence="3 9">Belongs to the Ycf4 family.</text>
</comment>
<comment type="function">
    <text evidence="1 9">Seems to be required for the assembly of the photosystem I complex.</text>
</comment>
<keyword evidence="9" id="KW-0793">Thylakoid</keyword>
<protein>
    <recommendedName>
        <fullName evidence="4 9">Photosystem I assembly protein Ycf4</fullName>
    </recommendedName>
</protein>
<evidence type="ECO:0000256" key="3">
    <source>
        <dbReference type="ARBA" id="ARBA00008198"/>
    </source>
</evidence>
<feature type="transmembrane region" description="Helical" evidence="9">
    <location>
        <begin position="67"/>
        <end position="89"/>
    </location>
</feature>
<dbReference type="GO" id="GO:0015979">
    <property type="term" value="P:photosynthesis"/>
    <property type="evidence" value="ECO:0007669"/>
    <property type="project" value="UniProtKB-UniRule"/>
</dbReference>
<evidence type="ECO:0000256" key="9">
    <source>
        <dbReference type="HAMAP-Rule" id="MF_00437"/>
    </source>
</evidence>
<evidence type="ECO:0000256" key="6">
    <source>
        <dbReference type="ARBA" id="ARBA00022692"/>
    </source>
</evidence>
<evidence type="ECO:0000256" key="1">
    <source>
        <dbReference type="ARBA" id="ARBA00002862"/>
    </source>
</evidence>
<accession>A0AAU0UG24</accession>
<keyword evidence="8 9" id="KW-0472">Membrane</keyword>
<evidence type="ECO:0000256" key="4">
    <source>
        <dbReference type="ARBA" id="ARBA00015395"/>
    </source>
</evidence>
<comment type="subcellular location">
    <subcellularLocation>
        <location evidence="2">Membrane</location>
        <topology evidence="2">Multi-pass membrane protein</topology>
    </subcellularLocation>
    <subcellularLocation>
        <location evidence="9">Plastid</location>
        <location evidence="9">Chloroplast thylakoid membrane</location>
        <topology evidence="9">Multi-pass membrane protein</topology>
    </subcellularLocation>
</comment>
<geneLocation type="chloroplast" evidence="10"/>
<sequence>MSTELFDSNGLRREKIVASRTLSNIVWACVVCLGGSGFILVGLSSYWKQPILPFFPQTSLLFLPQGLVMGFYGIAGVFLGLYLWLAILWDVGGGWNEFDTEKGVAHIFRWGFPGQNRRIHLFCRLEEAECLLVRAQQGVLSSFLLLLKVRGKPAVPLGGVAGLSPREMEDRAAELARFLNLPVEADT</sequence>
<dbReference type="GO" id="GO:0009535">
    <property type="term" value="C:chloroplast thylakoid membrane"/>
    <property type="evidence" value="ECO:0007669"/>
    <property type="project" value="UniProtKB-SubCell"/>
</dbReference>
<gene>
    <name evidence="9 10" type="primary">ycf4</name>
</gene>